<evidence type="ECO:0000313" key="3">
    <source>
        <dbReference type="WBParaSite" id="BPAG_0001300201-mRNA-1"/>
    </source>
</evidence>
<sequence length="150" mass="16818">MKVEGAGAVQDFRILELVKLKSNDLNGWCCDSVSVQRTWQKSMHTFNDIRNYWTDITDTGEGHQFACSISNRIKAYKRSNPHCTTQAFLAALGKINETKSLVSFKAFKNISEIPELKSNTVNDNAQLLTVLQVSSARYSNHVSCMNGVLK</sequence>
<organism evidence="3">
    <name type="scientific">Brugia pahangi</name>
    <name type="common">Filarial nematode worm</name>
    <dbReference type="NCBI Taxonomy" id="6280"/>
    <lineage>
        <taxon>Eukaryota</taxon>
        <taxon>Metazoa</taxon>
        <taxon>Ecdysozoa</taxon>
        <taxon>Nematoda</taxon>
        <taxon>Chromadorea</taxon>
        <taxon>Rhabditida</taxon>
        <taxon>Spirurina</taxon>
        <taxon>Spiruromorpha</taxon>
        <taxon>Filarioidea</taxon>
        <taxon>Onchocercidae</taxon>
        <taxon>Brugia</taxon>
    </lineage>
</organism>
<name>A0A158PSF8_BRUPA</name>
<reference evidence="3" key="1">
    <citation type="submission" date="2016-04" db="UniProtKB">
        <authorList>
            <consortium name="WormBaseParasite"/>
        </authorList>
    </citation>
    <scope>IDENTIFICATION</scope>
</reference>
<protein>
    <submittedName>
        <fullName evidence="3">Ig-like domain-containing protein</fullName>
    </submittedName>
</protein>
<dbReference type="WBParaSite" id="BPAG_0001300201-mRNA-1">
    <property type="protein sequence ID" value="BPAG_0001300201-mRNA-1"/>
    <property type="gene ID" value="BPAG_0001300201"/>
</dbReference>
<dbReference type="AlphaFoldDB" id="A0A158PSF8"/>
<proteinExistence type="predicted"/>
<reference evidence="1 2" key="2">
    <citation type="submission" date="2018-11" db="EMBL/GenBank/DDBJ databases">
        <authorList>
            <consortium name="Pathogen Informatics"/>
        </authorList>
    </citation>
    <scope>NUCLEOTIDE SEQUENCE [LARGE SCALE GENOMIC DNA]</scope>
</reference>
<accession>A0A158PSF8</accession>
<dbReference type="Proteomes" id="UP000278627">
    <property type="component" value="Unassembled WGS sequence"/>
</dbReference>
<evidence type="ECO:0000313" key="2">
    <source>
        <dbReference type="Proteomes" id="UP000278627"/>
    </source>
</evidence>
<gene>
    <name evidence="1" type="ORF">BPAG_LOCUS12930</name>
</gene>
<keyword evidence="2" id="KW-1185">Reference proteome</keyword>
<dbReference type="EMBL" id="UZAD01013335">
    <property type="protein sequence ID" value="VDN94116.1"/>
    <property type="molecule type" value="Genomic_DNA"/>
</dbReference>
<evidence type="ECO:0000313" key="1">
    <source>
        <dbReference type="EMBL" id="VDN94116.1"/>
    </source>
</evidence>